<gene>
    <name evidence="1" type="ORF">ABID29_001873</name>
</gene>
<protein>
    <submittedName>
        <fullName evidence="1">Uncharacterized protein</fullName>
    </submittedName>
</protein>
<dbReference type="RefSeq" id="WP_354365869.1">
    <property type="nucleotide sequence ID" value="NZ_JBEPLO010000022.1"/>
</dbReference>
<organism evidence="1 2">
    <name type="scientific">Streptococcus rupicaprae</name>
    <dbReference type="NCBI Taxonomy" id="759619"/>
    <lineage>
        <taxon>Bacteria</taxon>
        <taxon>Bacillati</taxon>
        <taxon>Bacillota</taxon>
        <taxon>Bacilli</taxon>
        <taxon>Lactobacillales</taxon>
        <taxon>Streptococcaceae</taxon>
        <taxon>Streptococcus</taxon>
    </lineage>
</organism>
<dbReference type="EMBL" id="JBEPLO010000022">
    <property type="protein sequence ID" value="MET3558745.1"/>
    <property type="molecule type" value="Genomic_DNA"/>
</dbReference>
<evidence type="ECO:0000313" key="1">
    <source>
        <dbReference type="EMBL" id="MET3558745.1"/>
    </source>
</evidence>
<name>A0ABV2FJJ3_9STRE</name>
<sequence>MKSEELLQAVDGLLDIMKVHGNGGFTLQQDMLEWLHEKLSSGIDLETIDKADFLRLFYNGKENFSAFHVLLDNKTEINCVNEIIANYQATLWSFLKADRS</sequence>
<accession>A0ABV2FJJ3</accession>
<comment type="caution">
    <text evidence="1">The sequence shown here is derived from an EMBL/GenBank/DDBJ whole genome shotgun (WGS) entry which is preliminary data.</text>
</comment>
<keyword evidence="2" id="KW-1185">Reference proteome</keyword>
<reference evidence="1 2" key="1">
    <citation type="submission" date="2024-06" db="EMBL/GenBank/DDBJ databases">
        <title>Genomic Encyclopedia of Type Strains, Phase IV (KMG-IV): sequencing the most valuable type-strain genomes for metagenomic binning, comparative biology and taxonomic classification.</title>
        <authorList>
            <person name="Goeker M."/>
        </authorList>
    </citation>
    <scope>NUCLEOTIDE SEQUENCE [LARGE SCALE GENOMIC DNA]</scope>
    <source>
        <strain evidence="1 2">DSM 28303</strain>
    </source>
</reference>
<evidence type="ECO:0000313" key="2">
    <source>
        <dbReference type="Proteomes" id="UP001549122"/>
    </source>
</evidence>
<dbReference type="Proteomes" id="UP001549122">
    <property type="component" value="Unassembled WGS sequence"/>
</dbReference>
<proteinExistence type="predicted"/>